<protein>
    <submittedName>
        <fullName evidence="2">Uncharacterized protein</fullName>
    </submittedName>
</protein>
<comment type="caution">
    <text evidence="2">The sequence shown here is derived from an EMBL/GenBank/DDBJ whole genome shotgun (WGS) entry which is preliminary data.</text>
</comment>
<dbReference type="OrthoDB" id="10472037at2759"/>
<reference evidence="2 3" key="1">
    <citation type="submission" date="2020-02" db="EMBL/GenBank/DDBJ databases">
        <authorList>
            <person name="Ma Q."/>
            <person name="Huang Y."/>
            <person name="Song X."/>
            <person name="Pei D."/>
        </authorList>
    </citation>
    <scope>NUCLEOTIDE SEQUENCE [LARGE SCALE GENOMIC DNA]</scope>
    <source>
        <strain evidence="2">Sxm20200214</strain>
        <tissue evidence="2">Leaf</tissue>
    </source>
</reference>
<proteinExistence type="predicted"/>
<keyword evidence="3" id="KW-1185">Reference proteome</keyword>
<name>A0A8X7PPE1_BRACI</name>
<feature type="region of interest" description="Disordered" evidence="1">
    <location>
        <begin position="128"/>
        <end position="149"/>
    </location>
</feature>
<evidence type="ECO:0000256" key="1">
    <source>
        <dbReference type="SAM" id="MobiDB-lite"/>
    </source>
</evidence>
<evidence type="ECO:0000313" key="2">
    <source>
        <dbReference type="EMBL" id="KAG2255641.1"/>
    </source>
</evidence>
<organism evidence="2 3">
    <name type="scientific">Brassica carinata</name>
    <name type="common">Ethiopian mustard</name>
    <name type="synonym">Abyssinian cabbage</name>
    <dbReference type="NCBI Taxonomy" id="52824"/>
    <lineage>
        <taxon>Eukaryota</taxon>
        <taxon>Viridiplantae</taxon>
        <taxon>Streptophyta</taxon>
        <taxon>Embryophyta</taxon>
        <taxon>Tracheophyta</taxon>
        <taxon>Spermatophyta</taxon>
        <taxon>Magnoliopsida</taxon>
        <taxon>eudicotyledons</taxon>
        <taxon>Gunneridae</taxon>
        <taxon>Pentapetalae</taxon>
        <taxon>rosids</taxon>
        <taxon>malvids</taxon>
        <taxon>Brassicales</taxon>
        <taxon>Brassicaceae</taxon>
        <taxon>Brassiceae</taxon>
        <taxon>Brassica</taxon>
    </lineage>
</organism>
<accession>A0A8X7PPE1</accession>
<dbReference type="EMBL" id="JAAMPC010000015">
    <property type="protein sequence ID" value="KAG2255641.1"/>
    <property type="molecule type" value="Genomic_DNA"/>
</dbReference>
<dbReference type="AlphaFoldDB" id="A0A8X7PPE1"/>
<dbReference type="Proteomes" id="UP000886595">
    <property type="component" value="Unassembled WGS sequence"/>
</dbReference>
<sequence>MARFKAEIADKEIARLKDELESSCRRERKSFEREFNHAYRRGKREVVEVMKKRCDKFSQKFGELKGRYKTLADYREYRGTMGGLYLTQLLDYSFTGKYARQTGCMAEKDRDFAISKVEENIWEQWDPVPVSPDTVEAETEGPGEMGEVNQLVAPLDVNDYSIGRSTSENFDLGD</sequence>
<gene>
    <name evidence="2" type="ORF">Bca52824_074935</name>
</gene>
<evidence type="ECO:0000313" key="3">
    <source>
        <dbReference type="Proteomes" id="UP000886595"/>
    </source>
</evidence>